<gene>
    <name evidence="2" type="ORF">LOTGIDRAFT_56839</name>
</gene>
<sequence length="225" mass="26136">FFGVFKVAKTDIGLEHYAEKQHFKTIFPKWFKMPFNTCINIGYILVGAYWCAITTLSMENKLISVVESYLFYIFNISAAYYGAVQTLRILTQRHEFAVLDQWLTLPFFMMVFIWGLYLKYGWSPWRAAILMTLSLTSYCLTLLTPYGFEIVLGCHILWAVTGGVLAYQRYPSSHSQLNFILACLFCIGFVILKLLDLHLVQYHTVFTILSGHFLSKICDILQIYY</sequence>
<dbReference type="InterPro" id="IPR028066">
    <property type="entry name" value="TMEM187"/>
</dbReference>
<keyword evidence="1" id="KW-0472">Membrane</keyword>
<feature type="transmembrane region" description="Helical" evidence="1">
    <location>
        <begin position="38"/>
        <end position="57"/>
    </location>
</feature>
<keyword evidence="1" id="KW-1133">Transmembrane helix</keyword>
<reference evidence="2 3" key="1">
    <citation type="journal article" date="2013" name="Nature">
        <title>Insights into bilaterian evolution from three spiralian genomes.</title>
        <authorList>
            <person name="Simakov O."/>
            <person name="Marletaz F."/>
            <person name="Cho S.J."/>
            <person name="Edsinger-Gonzales E."/>
            <person name="Havlak P."/>
            <person name="Hellsten U."/>
            <person name="Kuo D.H."/>
            <person name="Larsson T."/>
            <person name="Lv J."/>
            <person name="Arendt D."/>
            <person name="Savage R."/>
            <person name="Osoegawa K."/>
            <person name="de Jong P."/>
            <person name="Grimwood J."/>
            <person name="Chapman J.A."/>
            <person name="Shapiro H."/>
            <person name="Aerts A."/>
            <person name="Otillar R.P."/>
            <person name="Terry A.Y."/>
            <person name="Boore J.L."/>
            <person name="Grigoriev I.V."/>
            <person name="Lindberg D.R."/>
            <person name="Seaver E.C."/>
            <person name="Weisblat D.A."/>
            <person name="Putnam N.H."/>
            <person name="Rokhsar D.S."/>
        </authorList>
    </citation>
    <scope>NUCLEOTIDE SEQUENCE [LARGE SCALE GENOMIC DNA]</scope>
</reference>
<evidence type="ECO:0008006" key="4">
    <source>
        <dbReference type="Google" id="ProtNLM"/>
    </source>
</evidence>
<feature type="non-terminal residue" evidence="2">
    <location>
        <position position="1"/>
    </location>
</feature>
<feature type="transmembrane region" description="Helical" evidence="1">
    <location>
        <begin position="150"/>
        <end position="170"/>
    </location>
</feature>
<dbReference type="GO" id="GO:0030133">
    <property type="term" value="C:transport vesicle"/>
    <property type="evidence" value="ECO:0007669"/>
    <property type="project" value="TreeGrafter"/>
</dbReference>
<feature type="transmembrane region" description="Helical" evidence="1">
    <location>
        <begin position="102"/>
        <end position="118"/>
    </location>
</feature>
<dbReference type="KEGG" id="lgi:LOTGIDRAFT_56839"/>
<dbReference type="EMBL" id="KB201611">
    <property type="protein sequence ID" value="ESO95831.1"/>
    <property type="molecule type" value="Genomic_DNA"/>
</dbReference>
<name>V4AQA8_LOTGI</name>
<dbReference type="Proteomes" id="UP000030746">
    <property type="component" value="Unassembled WGS sequence"/>
</dbReference>
<dbReference type="HOGENOM" id="CLU_093204_0_0_1"/>
<dbReference type="RefSeq" id="XP_009053477.1">
    <property type="nucleotide sequence ID" value="XM_009055229.1"/>
</dbReference>
<feature type="transmembrane region" description="Helical" evidence="1">
    <location>
        <begin position="69"/>
        <end position="90"/>
    </location>
</feature>
<dbReference type="GeneID" id="20251370"/>
<dbReference type="AlphaFoldDB" id="V4AQA8"/>
<evidence type="ECO:0000313" key="3">
    <source>
        <dbReference type="Proteomes" id="UP000030746"/>
    </source>
</evidence>
<feature type="non-terminal residue" evidence="2">
    <location>
        <position position="225"/>
    </location>
</feature>
<dbReference type="CTD" id="20251370"/>
<dbReference type="PANTHER" id="PTHR15066:SF0">
    <property type="entry name" value="TRANSMEMBRANE PROTEIN 187"/>
    <property type="match status" value="1"/>
</dbReference>
<evidence type="ECO:0000256" key="1">
    <source>
        <dbReference type="SAM" id="Phobius"/>
    </source>
</evidence>
<dbReference type="PANTHER" id="PTHR15066">
    <property type="entry name" value="TRANSMEMBRANE PROTEIN 187"/>
    <property type="match status" value="1"/>
</dbReference>
<dbReference type="STRING" id="225164.V4AQA8"/>
<dbReference type="Pfam" id="PF15100">
    <property type="entry name" value="TMEM187"/>
    <property type="match status" value="1"/>
</dbReference>
<dbReference type="OrthoDB" id="5973769at2759"/>
<keyword evidence="1" id="KW-0812">Transmembrane</keyword>
<organism evidence="2 3">
    <name type="scientific">Lottia gigantea</name>
    <name type="common">Giant owl limpet</name>
    <dbReference type="NCBI Taxonomy" id="225164"/>
    <lineage>
        <taxon>Eukaryota</taxon>
        <taxon>Metazoa</taxon>
        <taxon>Spiralia</taxon>
        <taxon>Lophotrochozoa</taxon>
        <taxon>Mollusca</taxon>
        <taxon>Gastropoda</taxon>
        <taxon>Patellogastropoda</taxon>
        <taxon>Lottioidea</taxon>
        <taxon>Lottiidae</taxon>
        <taxon>Lottia</taxon>
    </lineage>
</organism>
<keyword evidence="3" id="KW-1185">Reference proteome</keyword>
<feature type="transmembrane region" description="Helical" evidence="1">
    <location>
        <begin position="176"/>
        <end position="195"/>
    </location>
</feature>
<proteinExistence type="predicted"/>
<dbReference type="OMA" id="FLAMPCN"/>
<evidence type="ECO:0000313" key="2">
    <source>
        <dbReference type="EMBL" id="ESO95831.1"/>
    </source>
</evidence>
<accession>V4AQA8</accession>
<protein>
    <recommendedName>
        <fullName evidence="4">Transmembrane protein 187</fullName>
    </recommendedName>
</protein>